<reference evidence="1" key="1">
    <citation type="submission" date="2024-06" db="EMBL/GenBank/DDBJ databases">
        <authorList>
            <person name="Coelho C."/>
            <person name="Bento M."/>
            <person name="Garcia E."/>
            <person name="Camelo A."/>
            <person name="Brandao I."/>
            <person name="Espirito Santo C."/>
            <person name="Trovao J."/>
            <person name="Verissimo A."/>
            <person name="Costa J."/>
            <person name="Tiago I."/>
        </authorList>
    </citation>
    <scope>NUCLEOTIDE SEQUENCE</scope>
    <source>
        <strain evidence="1">KWT182</strain>
    </source>
</reference>
<dbReference type="EMBL" id="CP157947">
    <property type="protein sequence ID" value="XBS70556.1"/>
    <property type="molecule type" value="Genomic_DNA"/>
</dbReference>
<protein>
    <recommendedName>
        <fullName evidence="2">Transposase</fullName>
    </recommendedName>
</protein>
<organism evidence="1">
    <name type="scientific">Acerihabitans sp. KWT182</name>
    <dbReference type="NCBI Taxonomy" id="3157919"/>
    <lineage>
        <taxon>Bacteria</taxon>
        <taxon>Pseudomonadati</taxon>
        <taxon>Pseudomonadota</taxon>
        <taxon>Gammaproteobacteria</taxon>
        <taxon>Enterobacterales</taxon>
        <taxon>Pectobacteriaceae</taxon>
        <taxon>Acerihabitans</taxon>
    </lineage>
</organism>
<gene>
    <name evidence="1" type="ORF">ABK905_05035</name>
</gene>
<evidence type="ECO:0000313" key="1">
    <source>
        <dbReference type="EMBL" id="XBS70556.1"/>
    </source>
</evidence>
<proteinExistence type="predicted"/>
<accession>A0AAU7QCI2</accession>
<name>A0AAU7QCI2_9GAMM</name>
<sequence length="126" mass="14279">MTSNIVLPMIQEAEHRFGASHSKTIAVERKSWLGKLKMSKRNAFPQEDEFVKRLRLQASHGCLKGLPKKGQMPKSNVTLDETVIQKAEEKIYDFSNGNPDNFTPLMQAVATDKGLSYVKYLFYATN</sequence>
<evidence type="ECO:0008006" key="2">
    <source>
        <dbReference type="Google" id="ProtNLM"/>
    </source>
</evidence>
<dbReference type="AlphaFoldDB" id="A0AAU7QCI2"/>